<sequence>MGNYKLASEELLCFGVAGVLGSSPAKCMQLPDEVLIAVLAWVPAKTLLRHACLVCRRWQHLTSTHYFWITKLKTEGIHISDQNHKRIISAAIKDSDRLVLCFLQELCLKHDKEVLGELRQPRLMIEQMIEGILSWELRNDTVEFYPEGDILAKHPQLPKLTGFVVSGTFSMCSNQMEMMEVGVPLWLLENLRYRIMAWIWVEEDGIRWWFKSRAPVHSPNGVWAVRCLAGMDIGNFPWRRRGRHTSYTAGAIFMFML</sequence>
<dbReference type="PROSITE" id="PS50181">
    <property type="entry name" value="FBOX"/>
    <property type="match status" value="1"/>
</dbReference>
<keyword evidence="3" id="KW-1185">Reference proteome</keyword>
<dbReference type="InterPro" id="IPR001810">
    <property type="entry name" value="F-box_dom"/>
</dbReference>
<dbReference type="InterPro" id="IPR036047">
    <property type="entry name" value="F-box-like_dom_sf"/>
</dbReference>
<comment type="caution">
    <text evidence="2">The sequence shown here is derived from an EMBL/GenBank/DDBJ whole genome shotgun (WGS) entry which is preliminary data.</text>
</comment>
<gene>
    <name evidence="2" type="ORF">MNOR_LOCUS26161</name>
</gene>
<accession>A0AAV2RME8</accession>
<reference evidence="2 3" key="1">
    <citation type="submission" date="2024-05" db="EMBL/GenBank/DDBJ databases">
        <authorList>
            <person name="Wallberg A."/>
        </authorList>
    </citation>
    <scope>NUCLEOTIDE SEQUENCE [LARGE SCALE GENOMIC DNA]</scope>
</reference>
<dbReference type="SMART" id="SM00256">
    <property type="entry name" value="FBOX"/>
    <property type="match status" value="1"/>
</dbReference>
<evidence type="ECO:0000259" key="1">
    <source>
        <dbReference type="PROSITE" id="PS50181"/>
    </source>
</evidence>
<proteinExistence type="predicted"/>
<dbReference type="Gene3D" id="1.20.1280.50">
    <property type="match status" value="1"/>
</dbReference>
<organism evidence="2 3">
    <name type="scientific">Meganyctiphanes norvegica</name>
    <name type="common">Northern krill</name>
    <name type="synonym">Thysanopoda norvegica</name>
    <dbReference type="NCBI Taxonomy" id="48144"/>
    <lineage>
        <taxon>Eukaryota</taxon>
        <taxon>Metazoa</taxon>
        <taxon>Ecdysozoa</taxon>
        <taxon>Arthropoda</taxon>
        <taxon>Crustacea</taxon>
        <taxon>Multicrustacea</taxon>
        <taxon>Malacostraca</taxon>
        <taxon>Eumalacostraca</taxon>
        <taxon>Eucarida</taxon>
        <taxon>Euphausiacea</taxon>
        <taxon>Euphausiidae</taxon>
        <taxon>Meganyctiphanes</taxon>
    </lineage>
</organism>
<dbReference type="Pfam" id="PF12937">
    <property type="entry name" value="F-box-like"/>
    <property type="match status" value="1"/>
</dbReference>
<protein>
    <recommendedName>
        <fullName evidence="1">F-box domain-containing protein</fullName>
    </recommendedName>
</protein>
<dbReference type="EMBL" id="CAXKWB010025751">
    <property type="protein sequence ID" value="CAL4128613.1"/>
    <property type="molecule type" value="Genomic_DNA"/>
</dbReference>
<feature type="domain" description="F-box" evidence="1">
    <location>
        <begin position="24"/>
        <end position="71"/>
    </location>
</feature>
<evidence type="ECO:0000313" key="2">
    <source>
        <dbReference type="EMBL" id="CAL4128613.1"/>
    </source>
</evidence>
<evidence type="ECO:0000313" key="3">
    <source>
        <dbReference type="Proteomes" id="UP001497623"/>
    </source>
</evidence>
<dbReference type="AlphaFoldDB" id="A0AAV2RME8"/>
<name>A0AAV2RME8_MEGNR</name>
<dbReference type="Proteomes" id="UP001497623">
    <property type="component" value="Unassembled WGS sequence"/>
</dbReference>
<dbReference type="SUPFAM" id="SSF81383">
    <property type="entry name" value="F-box domain"/>
    <property type="match status" value="1"/>
</dbReference>